<feature type="transmembrane region" description="Helical" evidence="2">
    <location>
        <begin position="291"/>
        <end position="312"/>
    </location>
</feature>
<keyword evidence="4" id="KW-1185">Reference proteome</keyword>
<feature type="region of interest" description="Disordered" evidence="1">
    <location>
        <begin position="137"/>
        <end position="158"/>
    </location>
</feature>
<dbReference type="EMBL" id="CP042195">
    <property type="protein sequence ID" value="QDS74134.1"/>
    <property type="molecule type" value="Genomic_DNA"/>
</dbReference>
<accession>A0A517LES7</accession>
<protein>
    <submittedName>
        <fullName evidence="3">Uncharacterized protein</fullName>
    </submittedName>
</protein>
<sequence>MNSTALSARSRYICYSCSTSMRHSARQKRIWVPIAHSAPTPTPRRSRVQHRTAATTTISLPSNGEHAPMKEKTFWENEWTIFSADNAQLVRKAQSFGDELLRSKGIPSEEQTMEAMKVIEFAASQLTRPAPRVSIPYPEEQEVDDNPLAPKSSNGGLLSLDSNKSAHPMSMSISTDLLSNLAYKILSHPPVFITPKILASYVKTQATLKRPQTIPVVFDLYANKPSPVPESDPIQYKAVNPNAMSQAIPEEVADAALEAAIESADLGLALAVIESSYAKRAFRLNKFFRKAAPGVVGLSLAPLTALSLASQLPAVTNIADPSHLIGLTCAGLITYVGSLSILGFVAITTRNDQMERVTWAPGMPLSERWLREEERAGLDKIAMAWGFKDNLRRGEEEGVEWEDLKHWCGVRGMILDAVQLMDGME</sequence>
<dbReference type="Proteomes" id="UP000316270">
    <property type="component" value="Chromosome 11"/>
</dbReference>
<dbReference type="AlphaFoldDB" id="A0A517LES7"/>
<evidence type="ECO:0000256" key="1">
    <source>
        <dbReference type="SAM" id="MobiDB-lite"/>
    </source>
</evidence>
<keyword evidence="2" id="KW-0812">Transmembrane</keyword>
<keyword evidence="2" id="KW-0472">Membrane</keyword>
<organism evidence="3 4">
    <name type="scientific">Venturia effusa</name>
    <dbReference type="NCBI Taxonomy" id="50376"/>
    <lineage>
        <taxon>Eukaryota</taxon>
        <taxon>Fungi</taxon>
        <taxon>Dikarya</taxon>
        <taxon>Ascomycota</taxon>
        <taxon>Pezizomycotina</taxon>
        <taxon>Dothideomycetes</taxon>
        <taxon>Pleosporomycetidae</taxon>
        <taxon>Venturiales</taxon>
        <taxon>Venturiaceae</taxon>
        <taxon>Venturia</taxon>
    </lineage>
</organism>
<evidence type="ECO:0000313" key="4">
    <source>
        <dbReference type="Proteomes" id="UP000316270"/>
    </source>
</evidence>
<dbReference type="OrthoDB" id="5360701at2759"/>
<name>A0A517LES7_9PEZI</name>
<reference evidence="3 4" key="1">
    <citation type="submission" date="2019-07" db="EMBL/GenBank/DDBJ databases">
        <title>Finished genome of Venturia effusa.</title>
        <authorList>
            <person name="Young C.A."/>
            <person name="Cox M.P."/>
            <person name="Ganley A.R.D."/>
            <person name="David W.J."/>
        </authorList>
    </citation>
    <scope>NUCLEOTIDE SEQUENCE [LARGE SCALE GENOMIC DNA]</scope>
    <source>
        <strain evidence="4">albino</strain>
    </source>
</reference>
<gene>
    <name evidence="3" type="ORF">FKW77_000573</name>
</gene>
<feature type="transmembrane region" description="Helical" evidence="2">
    <location>
        <begin position="324"/>
        <end position="347"/>
    </location>
</feature>
<proteinExistence type="predicted"/>
<keyword evidence="2" id="KW-1133">Transmembrane helix</keyword>
<evidence type="ECO:0000313" key="3">
    <source>
        <dbReference type="EMBL" id="QDS74134.1"/>
    </source>
</evidence>
<evidence type="ECO:0000256" key="2">
    <source>
        <dbReference type="SAM" id="Phobius"/>
    </source>
</evidence>